<dbReference type="InterPro" id="IPR018895">
    <property type="entry name" value="DUF2474"/>
</dbReference>
<keyword evidence="1" id="KW-0472">Membrane</keyword>
<gene>
    <name evidence="2" type="ORF">OO7_08695</name>
</gene>
<evidence type="ECO:0000256" key="1">
    <source>
        <dbReference type="SAM" id="Phobius"/>
    </source>
</evidence>
<evidence type="ECO:0000313" key="2">
    <source>
        <dbReference type="EMBL" id="EKT57452.1"/>
    </source>
</evidence>
<comment type="caution">
    <text evidence="2">The sequence shown here is derived from an EMBL/GenBank/DDBJ whole genome shotgun (WGS) entry which is preliminary data.</text>
</comment>
<evidence type="ECO:0000313" key="3">
    <source>
        <dbReference type="Proteomes" id="UP000010290"/>
    </source>
</evidence>
<feature type="transmembrane region" description="Helical" evidence="1">
    <location>
        <begin position="6"/>
        <end position="28"/>
    </location>
</feature>
<keyword evidence="1" id="KW-0812">Transmembrane</keyword>
<protein>
    <recommendedName>
        <fullName evidence="4">DUF2474 domain-containing protein</fullName>
    </recommendedName>
</protein>
<keyword evidence="3" id="KW-1185">Reference proteome</keyword>
<evidence type="ECO:0008006" key="4">
    <source>
        <dbReference type="Google" id="ProtNLM"/>
    </source>
</evidence>
<sequence>MFIIWLGSVVALFAVSSIFRLLMTAVGMKVK</sequence>
<dbReference type="EMBL" id="AKKN01000008">
    <property type="protein sequence ID" value="EKT57452.1"/>
    <property type="molecule type" value="Genomic_DNA"/>
</dbReference>
<dbReference type="PATRIC" id="fig|1141660.3.peg.1738"/>
<dbReference type="Pfam" id="PF10617">
    <property type="entry name" value="DUF2474"/>
    <property type="match status" value="1"/>
</dbReference>
<reference evidence="2 3" key="1">
    <citation type="journal article" date="2012" name="BMC Genomics">
        <title>Comparative genomics of bacteria in the genus Providencia isolated from wild Drosophila melanogaster.</title>
        <authorList>
            <person name="Galac M.R."/>
            <person name="Lazzaro B.P."/>
        </authorList>
    </citation>
    <scope>NUCLEOTIDE SEQUENCE [LARGE SCALE GENOMIC DNA]</scope>
    <source>
        <strain evidence="2 3">DSM 19967</strain>
    </source>
</reference>
<organism evidence="2 3">
    <name type="scientific">Providencia sneebia DSM 19967</name>
    <dbReference type="NCBI Taxonomy" id="1141660"/>
    <lineage>
        <taxon>Bacteria</taxon>
        <taxon>Pseudomonadati</taxon>
        <taxon>Pseudomonadota</taxon>
        <taxon>Gammaproteobacteria</taxon>
        <taxon>Enterobacterales</taxon>
        <taxon>Morganellaceae</taxon>
        <taxon>Providencia</taxon>
    </lineage>
</organism>
<dbReference type="AlphaFoldDB" id="K8WIZ3"/>
<name>K8WIZ3_9GAMM</name>
<accession>K8WIZ3</accession>
<dbReference type="HOGENOM" id="CLU_203653_3_1_6"/>
<keyword evidence="1" id="KW-1133">Transmembrane helix</keyword>
<dbReference type="Proteomes" id="UP000010290">
    <property type="component" value="Chromosome"/>
</dbReference>
<proteinExistence type="predicted"/>